<keyword evidence="1" id="KW-0732">Signal</keyword>
<dbReference type="InterPro" id="IPR000436">
    <property type="entry name" value="Sushi_SCR_CCP_dom"/>
</dbReference>
<dbReference type="SUPFAM" id="SSF57535">
    <property type="entry name" value="Complement control module/SCR domain"/>
    <property type="match status" value="1"/>
</dbReference>
<evidence type="ECO:0000313" key="7">
    <source>
        <dbReference type="RefSeq" id="XP_019618819.1"/>
    </source>
</evidence>
<dbReference type="InterPro" id="IPR018378">
    <property type="entry name" value="C-type_lectin_CS"/>
</dbReference>
<dbReference type="InterPro" id="IPR001304">
    <property type="entry name" value="C-type_lectin-like"/>
</dbReference>
<evidence type="ECO:0000256" key="2">
    <source>
        <dbReference type="ARBA" id="ARBA00023157"/>
    </source>
</evidence>
<dbReference type="RefSeq" id="XP_019618819.1">
    <property type="nucleotide sequence ID" value="XM_019763260.1"/>
</dbReference>
<comment type="caution">
    <text evidence="3">Lacks conserved residue(s) required for the propagation of feature annotation.</text>
</comment>
<dbReference type="Proteomes" id="UP000515135">
    <property type="component" value="Unplaced"/>
</dbReference>
<gene>
    <name evidence="7" type="primary">LOC109465820</name>
</gene>
<evidence type="ECO:0000259" key="4">
    <source>
        <dbReference type="PROSITE" id="PS50041"/>
    </source>
</evidence>
<proteinExistence type="predicted"/>
<dbReference type="InterPro" id="IPR050801">
    <property type="entry name" value="Ca-Dep_Lectins_ImmuneDev"/>
</dbReference>
<name>A0A6P4Y931_BRABE</name>
<evidence type="ECO:0000256" key="1">
    <source>
        <dbReference type="ARBA" id="ARBA00022729"/>
    </source>
</evidence>
<dbReference type="InterPro" id="IPR035976">
    <property type="entry name" value="Sushi/SCR/CCP_sf"/>
</dbReference>
<dbReference type="PROSITE" id="PS00615">
    <property type="entry name" value="C_TYPE_LECTIN_1"/>
    <property type="match status" value="1"/>
</dbReference>
<keyword evidence="2 3" id="KW-1015">Disulfide bond</keyword>
<dbReference type="Pfam" id="PF00059">
    <property type="entry name" value="Lectin_C"/>
    <property type="match status" value="1"/>
</dbReference>
<evidence type="ECO:0000313" key="6">
    <source>
        <dbReference type="Proteomes" id="UP000515135"/>
    </source>
</evidence>
<protein>
    <submittedName>
        <fullName evidence="7">Alpha-N-acetylgalactosamine-specific lectin-like</fullName>
    </submittedName>
</protein>
<dbReference type="PROSITE" id="PS50923">
    <property type="entry name" value="SUSHI"/>
    <property type="match status" value="1"/>
</dbReference>
<dbReference type="OrthoDB" id="441660at2759"/>
<sequence>MSGGHHYGDVVTFQCSSGFVPVGSSERTCQADQTWSGTDFSCHGPCPGEYIRFKGTCLKFSDDKQTYQGANDSCWERGDGGKLVVIKTQEMNDFIETNLRNMGRNDSDGKTWIGLDNLTDHENFVWSDGSALDYQNWAPDQPSIGTEQCVEILPQEHYKWNNIPCNDSNYYICQKGTSVGSAWEM</sequence>
<keyword evidence="6" id="KW-1185">Reference proteome</keyword>
<dbReference type="Gene3D" id="2.10.70.10">
    <property type="entry name" value="Complement Module, domain 1"/>
    <property type="match status" value="1"/>
</dbReference>
<evidence type="ECO:0000256" key="3">
    <source>
        <dbReference type="PROSITE-ProRule" id="PRU00302"/>
    </source>
</evidence>
<dbReference type="Gene3D" id="3.10.100.10">
    <property type="entry name" value="Mannose-Binding Protein A, subunit A"/>
    <property type="match status" value="1"/>
</dbReference>
<dbReference type="SMART" id="SM00034">
    <property type="entry name" value="CLECT"/>
    <property type="match status" value="1"/>
</dbReference>
<feature type="domain" description="C-type lectin" evidence="4">
    <location>
        <begin position="53"/>
        <end position="174"/>
    </location>
</feature>
<dbReference type="Pfam" id="PF00084">
    <property type="entry name" value="Sushi"/>
    <property type="match status" value="1"/>
</dbReference>
<dbReference type="KEGG" id="bbel:109465820"/>
<dbReference type="GeneID" id="109465820"/>
<organism evidence="6 7">
    <name type="scientific">Branchiostoma belcheri</name>
    <name type="common">Amphioxus</name>
    <dbReference type="NCBI Taxonomy" id="7741"/>
    <lineage>
        <taxon>Eukaryota</taxon>
        <taxon>Metazoa</taxon>
        <taxon>Chordata</taxon>
        <taxon>Cephalochordata</taxon>
        <taxon>Leptocardii</taxon>
        <taxon>Amphioxiformes</taxon>
        <taxon>Branchiostomatidae</taxon>
        <taxon>Branchiostoma</taxon>
    </lineage>
</organism>
<evidence type="ECO:0000259" key="5">
    <source>
        <dbReference type="PROSITE" id="PS50923"/>
    </source>
</evidence>
<dbReference type="PANTHER" id="PTHR22801:SF63">
    <property type="entry name" value="C-TYPE LECTIN DOMAIN-CONTAINING PROTEIN"/>
    <property type="match status" value="1"/>
</dbReference>
<keyword evidence="3" id="KW-0768">Sushi</keyword>
<accession>A0A6P4Y931</accession>
<dbReference type="SUPFAM" id="SSF56436">
    <property type="entry name" value="C-type lectin-like"/>
    <property type="match status" value="1"/>
</dbReference>
<feature type="domain" description="Sushi" evidence="5">
    <location>
        <begin position="1"/>
        <end position="44"/>
    </location>
</feature>
<dbReference type="PROSITE" id="PS50041">
    <property type="entry name" value="C_TYPE_LECTIN_2"/>
    <property type="match status" value="1"/>
</dbReference>
<dbReference type="CDD" id="cd00033">
    <property type="entry name" value="CCP"/>
    <property type="match status" value="1"/>
</dbReference>
<dbReference type="InterPro" id="IPR016187">
    <property type="entry name" value="CTDL_fold"/>
</dbReference>
<dbReference type="AlphaFoldDB" id="A0A6P4Y931"/>
<dbReference type="PANTHER" id="PTHR22801">
    <property type="entry name" value="LITHOSTATHINE"/>
    <property type="match status" value="1"/>
</dbReference>
<dbReference type="InterPro" id="IPR016186">
    <property type="entry name" value="C-type_lectin-like/link_sf"/>
</dbReference>
<feature type="disulfide bond" evidence="3">
    <location>
        <begin position="15"/>
        <end position="42"/>
    </location>
</feature>
<dbReference type="CDD" id="cd00037">
    <property type="entry name" value="CLECT"/>
    <property type="match status" value="1"/>
</dbReference>
<reference evidence="7" key="1">
    <citation type="submission" date="2025-08" db="UniProtKB">
        <authorList>
            <consortium name="RefSeq"/>
        </authorList>
    </citation>
    <scope>IDENTIFICATION</scope>
    <source>
        <tissue evidence="7">Gonad</tissue>
    </source>
</reference>